<dbReference type="GO" id="GO:0016491">
    <property type="term" value="F:oxidoreductase activity"/>
    <property type="evidence" value="ECO:0007669"/>
    <property type="project" value="UniProtKB-KW"/>
</dbReference>
<keyword evidence="9" id="KW-0411">Iron-sulfur</keyword>
<evidence type="ECO:0000259" key="11">
    <source>
        <dbReference type="PROSITE" id="PS51085"/>
    </source>
</evidence>
<keyword evidence="3" id="KW-0285">Flavoprotein</keyword>
<dbReference type="InterPro" id="IPR036010">
    <property type="entry name" value="2Fe-2S_ferredoxin-like_sf"/>
</dbReference>
<dbReference type="PANTHER" id="PTHR47354:SF1">
    <property type="entry name" value="CARNITINE MONOOXYGENASE REDUCTASE SUBUNIT"/>
    <property type="match status" value="1"/>
</dbReference>
<evidence type="ECO:0000256" key="2">
    <source>
        <dbReference type="ARBA" id="ARBA00001974"/>
    </source>
</evidence>
<sequence length="344" mass="36884">MSTDSQPENGSSATSSDDNHRESSDVLSAGPGGLIDVRIIERRQLTDRVDEFTFAPIQSNSLPHWSPGSHIDVHTPAGVVRQYSLTSDPDDHGHYRIAVAKCEDGRGGSLSLHHGSHEASVLRISPPRNHFALTRALKYVFVAGGIGITPLISLVAEAESKGRPWSLLYTGADQAHMAYATELCERYGDRVVIHSSSNEGRVTLFDQLAGLPPGTAVYTCGPESLIADATAACADQHAVDVFYERFAATDNAAAQDSPFEVSLALSGRTVEVPIGRSILDVFDDEGIVTVSSCREGVCGTCEAEVVSGEVEHRDSVLTSEERAENETMMLCVSRCTSGRLVLDL</sequence>
<evidence type="ECO:0000256" key="1">
    <source>
        <dbReference type="ARBA" id="ARBA00001917"/>
    </source>
</evidence>
<evidence type="ECO:0000256" key="6">
    <source>
        <dbReference type="ARBA" id="ARBA00022723"/>
    </source>
</evidence>
<dbReference type="InterPro" id="IPR006058">
    <property type="entry name" value="2Fe2S_fd_BS"/>
</dbReference>
<dbReference type="InterPro" id="IPR001041">
    <property type="entry name" value="2Fe-2S_ferredoxin-type"/>
</dbReference>
<keyword evidence="8" id="KW-0408">Iron</keyword>
<keyword evidence="4" id="KW-0288">FMN</keyword>
<dbReference type="Pfam" id="PF22290">
    <property type="entry name" value="DmmA-like_N"/>
    <property type="match status" value="1"/>
</dbReference>
<evidence type="ECO:0000259" key="12">
    <source>
        <dbReference type="PROSITE" id="PS51384"/>
    </source>
</evidence>
<evidence type="ECO:0000256" key="10">
    <source>
        <dbReference type="SAM" id="MobiDB-lite"/>
    </source>
</evidence>
<keyword evidence="7" id="KW-0560">Oxidoreductase</keyword>
<feature type="domain" description="FAD-binding FR-type" evidence="12">
    <location>
        <begin position="32"/>
        <end position="134"/>
    </location>
</feature>
<dbReference type="InterPro" id="IPR017927">
    <property type="entry name" value="FAD-bd_FR_type"/>
</dbReference>
<dbReference type="SUPFAM" id="SSF52343">
    <property type="entry name" value="Ferredoxin reductase-like, C-terminal NADP-linked domain"/>
    <property type="match status" value="1"/>
</dbReference>
<protein>
    <submittedName>
        <fullName evidence="13">Putative oxidoreductase</fullName>
    </submittedName>
</protein>
<dbReference type="PROSITE" id="PS00197">
    <property type="entry name" value="2FE2S_FER_1"/>
    <property type="match status" value="1"/>
</dbReference>
<dbReference type="PROSITE" id="PS51085">
    <property type="entry name" value="2FE2S_FER_2"/>
    <property type="match status" value="1"/>
</dbReference>
<dbReference type="InterPro" id="IPR039261">
    <property type="entry name" value="FNR_nucleotide-bd"/>
</dbReference>
<dbReference type="Gene3D" id="2.40.30.10">
    <property type="entry name" value="Translation factors"/>
    <property type="match status" value="1"/>
</dbReference>
<dbReference type="EMBL" id="BAFC01000087">
    <property type="protein sequence ID" value="GAB40134.1"/>
    <property type="molecule type" value="Genomic_DNA"/>
</dbReference>
<dbReference type="GO" id="GO:0051537">
    <property type="term" value="F:2 iron, 2 sulfur cluster binding"/>
    <property type="evidence" value="ECO:0007669"/>
    <property type="project" value="UniProtKB-KW"/>
</dbReference>
<name>H5U326_9ACTN</name>
<dbReference type="RefSeq" id="WP_005207175.1">
    <property type="nucleotide sequence ID" value="NZ_BAFC01000087.1"/>
</dbReference>
<dbReference type="Proteomes" id="UP000005845">
    <property type="component" value="Unassembled WGS sequence"/>
</dbReference>
<keyword evidence="5" id="KW-0001">2Fe-2S</keyword>
<feature type="compositionally biased region" description="Polar residues" evidence="10">
    <location>
        <begin position="1"/>
        <end position="16"/>
    </location>
</feature>
<feature type="region of interest" description="Disordered" evidence="10">
    <location>
        <begin position="1"/>
        <end position="29"/>
    </location>
</feature>
<comment type="cofactor">
    <cofactor evidence="2">
        <name>FAD</name>
        <dbReference type="ChEBI" id="CHEBI:57692"/>
    </cofactor>
</comment>
<dbReference type="InterPro" id="IPR054582">
    <property type="entry name" value="DmmA-like_N"/>
</dbReference>
<proteinExistence type="predicted"/>
<dbReference type="AlphaFoldDB" id="H5U326"/>
<evidence type="ECO:0000256" key="8">
    <source>
        <dbReference type="ARBA" id="ARBA00023004"/>
    </source>
</evidence>
<dbReference type="PRINTS" id="PR00409">
    <property type="entry name" value="PHDIOXRDTASE"/>
</dbReference>
<dbReference type="CDD" id="cd06185">
    <property type="entry name" value="PDR_like"/>
    <property type="match status" value="1"/>
</dbReference>
<dbReference type="SUPFAM" id="SSF63380">
    <property type="entry name" value="Riboflavin synthase domain-like"/>
    <property type="match status" value="1"/>
</dbReference>
<dbReference type="InterPro" id="IPR050415">
    <property type="entry name" value="MRET"/>
</dbReference>
<dbReference type="Gene3D" id="3.40.50.80">
    <property type="entry name" value="Nucleotide-binding domain of ferredoxin-NADP reductase (FNR) module"/>
    <property type="match status" value="1"/>
</dbReference>
<dbReference type="InterPro" id="IPR012675">
    <property type="entry name" value="Beta-grasp_dom_sf"/>
</dbReference>
<reference evidence="13 14" key="1">
    <citation type="submission" date="2012-02" db="EMBL/GenBank/DDBJ databases">
        <title>Whole genome shotgun sequence of Gordonia sputi NBRC 100414.</title>
        <authorList>
            <person name="Yoshida I."/>
            <person name="Hosoyama A."/>
            <person name="Tsuchikane K."/>
            <person name="Katsumata H."/>
            <person name="Yamazaki S."/>
            <person name="Fujita N."/>
        </authorList>
    </citation>
    <scope>NUCLEOTIDE SEQUENCE [LARGE SCALE GENOMIC DNA]</scope>
    <source>
        <strain evidence="13 14">NBRC 100414</strain>
    </source>
</reference>
<keyword evidence="14" id="KW-1185">Reference proteome</keyword>
<evidence type="ECO:0000256" key="5">
    <source>
        <dbReference type="ARBA" id="ARBA00022714"/>
    </source>
</evidence>
<evidence type="ECO:0000256" key="3">
    <source>
        <dbReference type="ARBA" id="ARBA00022630"/>
    </source>
</evidence>
<dbReference type="PROSITE" id="PS51384">
    <property type="entry name" value="FAD_FR"/>
    <property type="match status" value="1"/>
</dbReference>
<dbReference type="PANTHER" id="PTHR47354">
    <property type="entry name" value="NADH OXIDOREDUCTASE HCR"/>
    <property type="match status" value="1"/>
</dbReference>
<dbReference type="Gene3D" id="3.10.20.30">
    <property type="match status" value="1"/>
</dbReference>
<evidence type="ECO:0000256" key="9">
    <source>
        <dbReference type="ARBA" id="ARBA00023014"/>
    </source>
</evidence>
<dbReference type="GO" id="GO:0046872">
    <property type="term" value="F:metal ion binding"/>
    <property type="evidence" value="ECO:0007669"/>
    <property type="project" value="UniProtKB-KW"/>
</dbReference>
<evidence type="ECO:0000256" key="4">
    <source>
        <dbReference type="ARBA" id="ARBA00022643"/>
    </source>
</evidence>
<keyword evidence="6" id="KW-0479">Metal-binding</keyword>
<dbReference type="Pfam" id="PF00111">
    <property type="entry name" value="Fer2"/>
    <property type="match status" value="1"/>
</dbReference>
<dbReference type="SUPFAM" id="SSF54292">
    <property type="entry name" value="2Fe-2S ferredoxin-like"/>
    <property type="match status" value="1"/>
</dbReference>
<organism evidence="13 14">
    <name type="scientific">Gordonia sputi NBRC 100414</name>
    <dbReference type="NCBI Taxonomy" id="1089453"/>
    <lineage>
        <taxon>Bacteria</taxon>
        <taxon>Bacillati</taxon>
        <taxon>Actinomycetota</taxon>
        <taxon>Actinomycetes</taxon>
        <taxon>Mycobacteriales</taxon>
        <taxon>Gordoniaceae</taxon>
        <taxon>Gordonia</taxon>
    </lineage>
</organism>
<accession>H5U326</accession>
<evidence type="ECO:0000313" key="14">
    <source>
        <dbReference type="Proteomes" id="UP000005845"/>
    </source>
</evidence>
<gene>
    <name evidence="13" type="ORF">GOSPT_089_00190</name>
</gene>
<feature type="domain" description="2Fe-2S ferredoxin-type" evidence="11">
    <location>
        <begin position="259"/>
        <end position="344"/>
    </location>
</feature>
<evidence type="ECO:0000313" key="13">
    <source>
        <dbReference type="EMBL" id="GAB40134.1"/>
    </source>
</evidence>
<comment type="cofactor">
    <cofactor evidence="1">
        <name>FMN</name>
        <dbReference type="ChEBI" id="CHEBI:58210"/>
    </cofactor>
</comment>
<dbReference type="CDD" id="cd00207">
    <property type="entry name" value="fer2"/>
    <property type="match status" value="1"/>
</dbReference>
<evidence type="ECO:0000256" key="7">
    <source>
        <dbReference type="ARBA" id="ARBA00023002"/>
    </source>
</evidence>
<comment type="caution">
    <text evidence="13">The sequence shown here is derived from an EMBL/GenBank/DDBJ whole genome shotgun (WGS) entry which is preliminary data.</text>
</comment>
<dbReference type="InterPro" id="IPR017938">
    <property type="entry name" value="Riboflavin_synthase-like_b-brl"/>
</dbReference>
<dbReference type="eggNOG" id="COG1018">
    <property type="taxonomic scope" value="Bacteria"/>
</dbReference>